<dbReference type="NCBIfam" id="TIGR04183">
    <property type="entry name" value="Por_Secre_tail"/>
    <property type="match status" value="1"/>
</dbReference>
<dbReference type="EMBL" id="WACR01000006">
    <property type="protein sequence ID" value="KAB1064070.1"/>
    <property type="molecule type" value="Genomic_DNA"/>
</dbReference>
<dbReference type="Pfam" id="PF01833">
    <property type="entry name" value="TIG"/>
    <property type="match status" value="1"/>
</dbReference>
<dbReference type="RefSeq" id="WP_151168211.1">
    <property type="nucleotide sequence ID" value="NZ_WACR01000006.1"/>
</dbReference>
<proteinExistence type="predicted"/>
<accession>A0A6N6M457</accession>
<dbReference type="InterPro" id="IPR002909">
    <property type="entry name" value="IPT_dom"/>
</dbReference>
<comment type="caution">
    <text evidence="4">The sequence shown here is derived from an EMBL/GenBank/DDBJ whole genome shotgun (WGS) entry which is preliminary data.</text>
</comment>
<dbReference type="OrthoDB" id="957862at2"/>
<feature type="domain" description="IPT/TIG" evidence="2">
    <location>
        <begin position="423"/>
        <end position="500"/>
    </location>
</feature>
<dbReference type="GO" id="GO:0008237">
    <property type="term" value="F:metallopeptidase activity"/>
    <property type="evidence" value="ECO:0007669"/>
    <property type="project" value="InterPro"/>
</dbReference>
<evidence type="ECO:0000313" key="5">
    <source>
        <dbReference type="Proteomes" id="UP000435357"/>
    </source>
</evidence>
<dbReference type="InterPro" id="IPR026444">
    <property type="entry name" value="Secre_tail"/>
</dbReference>
<dbReference type="Gene3D" id="3.40.390.10">
    <property type="entry name" value="Collagenase (Catalytic Domain)"/>
    <property type="match status" value="1"/>
</dbReference>
<dbReference type="Gene3D" id="2.60.40.10">
    <property type="entry name" value="Immunoglobulins"/>
    <property type="match status" value="1"/>
</dbReference>
<evidence type="ECO:0000259" key="3">
    <source>
        <dbReference type="Pfam" id="PF18962"/>
    </source>
</evidence>
<feature type="domain" description="Secretion system C-terminal sorting" evidence="3">
    <location>
        <begin position="789"/>
        <end position="861"/>
    </location>
</feature>
<sequence>MKKLTLLTTVLILFFLNGFSQLQQWEDYIAQQAMNNAPYIIEGTVIEGESYKTDENLIVSSNLIQIDKIFYGDDIPSEEIRCGRIEVITKGGEIDGDIAVVTPGPSGPLSPDLRAIFLLYPSDFNGIRSGLENEIDLHLGTGTSAITINEEYEENGLPAAGGLYKVFDNHKELYSYIDSLGFNHTNCTPSIQNKAPIDPERLQKVKESIEEGANELNYEQKKRNYRERQEYIEKALDSVKSQGAIRSSESLDITYENPRMTGNNPSYLEFDLMIKGNSNNTYLDNSPVWFEYNSNAFGTQIAANNKINITLGPDFDPGVYSASSQIGPIDTVISGKNVVILPFGLDMSNGPFNRTQITTSKKLMMTVKMQIANCNESSQIDSIGIYNTQIVSSYSNSQTGSPDFLSYDNISYTPGIKETLCVPEITSFTPSTISAGNGKILTVNGNFFGQSRGTGQIQLKNSDRGGTYDITAFDAYDYISWSDNQIKIMLPQLVDTLKSFNPILPDKPYHPGSGPVTIKNRYGFSETSITPLTIKYAIKNLRRPAFGQLSDKKKFDLANANDGGSYTFHLHPSVRNNPDAVKCIEKAIKDWNCATGVNFKIGSDTNISSSNQDGVSMIYFNSNTVQPGEVAIAETTVQSPTFCTGQDTFYMFAGEMDIQLYENLSHISPGASWMYDTTMTVNKQQGQADFYAVIAHELGHAHLLSHVNDPQELLWWKDDVTQTVPANQRRGVQWSLYTVEGGQEVVQSATEASFNENTCDVGYFEAVYPDNCSSTGYQKLSRKKSGFSVFPNPTSQNLNIQIKNDKLKSGKLILTDVSGREVKRTNINRGRLTLPVKDMVPGLYVLTIQNNSVLESKKVVIR</sequence>
<keyword evidence="1" id="KW-0732">Signal</keyword>
<dbReference type="Pfam" id="PF18962">
    <property type="entry name" value="Por_Secre_tail"/>
    <property type="match status" value="1"/>
</dbReference>
<evidence type="ECO:0000256" key="1">
    <source>
        <dbReference type="ARBA" id="ARBA00022729"/>
    </source>
</evidence>
<protein>
    <submittedName>
        <fullName evidence="4">T9SS type A sorting domain-containing protein</fullName>
    </submittedName>
</protein>
<dbReference type="InterPro" id="IPR013783">
    <property type="entry name" value="Ig-like_fold"/>
</dbReference>
<keyword evidence="5" id="KW-1185">Reference proteome</keyword>
<dbReference type="Proteomes" id="UP000435357">
    <property type="component" value="Unassembled WGS sequence"/>
</dbReference>
<gene>
    <name evidence="4" type="ORF">F3059_08535</name>
</gene>
<name>A0A6N6M457_9FLAO</name>
<dbReference type="AlphaFoldDB" id="A0A6N6M457"/>
<organism evidence="4 5">
    <name type="scientific">Salibacter halophilus</name>
    <dbReference type="NCBI Taxonomy" id="1803916"/>
    <lineage>
        <taxon>Bacteria</taxon>
        <taxon>Pseudomonadati</taxon>
        <taxon>Bacteroidota</taxon>
        <taxon>Flavobacteriia</taxon>
        <taxon>Flavobacteriales</taxon>
        <taxon>Salibacteraceae</taxon>
        <taxon>Salibacter</taxon>
    </lineage>
</organism>
<evidence type="ECO:0000259" key="2">
    <source>
        <dbReference type="Pfam" id="PF01833"/>
    </source>
</evidence>
<dbReference type="SUPFAM" id="SSF55486">
    <property type="entry name" value="Metalloproteases ('zincins'), catalytic domain"/>
    <property type="match status" value="1"/>
</dbReference>
<reference evidence="4 5" key="1">
    <citation type="submission" date="2019-09" db="EMBL/GenBank/DDBJ databases">
        <title>Genomes of Cryomorphaceae.</title>
        <authorList>
            <person name="Bowman J.P."/>
        </authorList>
    </citation>
    <scope>NUCLEOTIDE SEQUENCE [LARGE SCALE GENOMIC DNA]</scope>
    <source>
        <strain evidence="4 5">KCTC 52047</strain>
    </source>
</reference>
<dbReference type="InterPro" id="IPR024079">
    <property type="entry name" value="MetalloPept_cat_dom_sf"/>
</dbReference>
<evidence type="ECO:0000313" key="4">
    <source>
        <dbReference type="EMBL" id="KAB1064070.1"/>
    </source>
</evidence>